<dbReference type="GeneID" id="19194788"/>
<dbReference type="OrthoDB" id="5365129at2759"/>
<dbReference type="EMBL" id="AMGX01000018">
    <property type="protein sequence ID" value="EXJ66898.1"/>
    <property type="molecule type" value="Genomic_DNA"/>
</dbReference>
<gene>
    <name evidence="2" type="ORF">A1O5_10093</name>
</gene>
<evidence type="ECO:0000313" key="3">
    <source>
        <dbReference type="Proteomes" id="UP000019471"/>
    </source>
</evidence>
<accession>W9WG65</accession>
<comment type="caution">
    <text evidence="2">The sequence shown here is derived from an EMBL/GenBank/DDBJ whole genome shotgun (WGS) entry which is preliminary data.</text>
</comment>
<dbReference type="RefSeq" id="XP_007748861.1">
    <property type="nucleotide sequence ID" value="XM_007750671.1"/>
</dbReference>
<organism evidence="2 3">
    <name type="scientific">Cladophialophora psammophila CBS 110553</name>
    <dbReference type="NCBI Taxonomy" id="1182543"/>
    <lineage>
        <taxon>Eukaryota</taxon>
        <taxon>Fungi</taxon>
        <taxon>Dikarya</taxon>
        <taxon>Ascomycota</taxon>
        <taxon>Pezizomycotina</taxon>
        <taxon>Eurotiomycetes</taxon>
        <taxon>Chaetothyriomycetidae</taxon>
        <taxon>Chaetothyriales</taxon>
        <taxon>Herpotrichiellaceae</taxon>
        <taxon>Cladophialophora</taxon>
    </lineage>
</organism>
<evidence type="ECO:0000256" key="1">
    <source>
        <dbReference type="SAM" id="MobiDB-lite"/>
    </source>
</evidence>
<reference evidence="2 3" key="1">
    <citation type="submission" date="2013-03" db="EMBL/GenBank/DDBJ databases">
        <title>The Genome Sequence of Cladophialophora psammophila CBS 110553.</title>
        <authorList>
            <consortium name="The Broad Institute Genomics Platform"/>
            <person name="Cuomo C."/>
            <person name="de Hoog S."/>
            <person name="Gorbushina A."/>
            <person name="Walker B."/>
            <person name="Young S.K."/>
            <person name="Zeng Q."/>
            <person name="Gargeya S."/>
            <person name="Fitzgerald M."/>
            <person name="Haas B."/>
            <person name="Abouelleil A."/>
            <person name="Allen A.W."/>
            <person name="Alvarado L."/>
            <person name="Arachchi H.M."/>
            <person name="Berlin A.M."/>
            <person name="Chapman S.B."/>
            <person name="Gainer-Dewar J."/>
            <person name="Goldberg J."/>
            <person name="Griggs A."/>
            <person name="Gujja S."/>
            <person name="Hansen M."/>
            <person name="Howarth C."/>
            <person name="Imamovic A."/>
            <person name="Ireland A."/>
            <person name="Larimer J."/>
            <person name="McCowan C."/>
            <person name="Murphy C."/>
            <person name="Pearson M."/>
            <person name="Poon T.W."/>
            <person name="Priest M."/>
            <person name="Roberts A."/>
            <person name="Saif S."/>
            <person name="Shea T."/>
            <person name="Sisk P."/>
            <person name="Sykes S."/>
            <person name="Wortman J."/>
            <person name="Nusbaum C."/>
            <person name="Birren B."/>
        </authorList>
    </citation>
    <scope>NUCLEOTIDE SEQUENCE [LARGE SCALE GENOMIC DNA]</scope>
    <source>
        <strain evidence="2 3">CBS 110553</strain>
    </source>
</reference>
<dbReference type="Proteomes" id="UP000019471">
    <property type="component" value="Unassembled WGS sequence"/>
</dbReference>
<sequence>MCKSGPRFRMYQKLKVKESILFYDPPLEYNQDGTDKDPSKIINNPGSLTQIDNDEQRKLCTDPLTRPLQPCDKCATFPLPGVSCDGRITKRYHRRTQGKRTHDPVAPHSNHTSASNTTSTPPKGTTNTNGTSSWKFEGILIISSIRVHSASKLCASVNSYGPSFIAISEGKFCDMKHKQLWDLCSSQKSTCCFDVDWKLLRPCAGHKIDARSVTKYKKVQYW</sequence>
<feature type="compositionally biased region" description="Low complexity" evidence="1">
    <location>
        <begin position="108"/>
        <end position="131"/>
    </location>
</feature>
<dbReference type="STRING" id="1182543.W9WG65"/>
<dbReference type="HOGENOM" id="CLU_1245235_0_0_1"/>
<name>W9WG65_9EURO</name>
<proteinExistence type="predicted"/>
<dbReference type="AlphaFoldDB" id="W9WG65"/>
<evidence type="ECO:0000313" key="2">
    <source>
        <dbReference type="EMBL" id="EXJ66898.1"/>
    </source>
</evidence>
<feature type="region of interest" description="Disordered" evidence="1">
    <location>
        <begin position="93"/>
        <end position="131"/>
    </location>
</feature>
<dbReference type="eggNOG" id="ENOG502R19Z">
    <property type="taxonomic scope" value="Eukaryota"/>
</dbReference>
<protein>
    <submittedName>
        <fullName evidence="2">Uncharacterized protein</fullName>
    </submittedName>
</protein>
<keyword evidence="3" id="KW-1185">Reference proteome</keyword>